<accession>A0A9D4YX29</accession>
<comment type="caution">
    <text evidence="11">The sequence shown here is derived from an EMBL/GenBank/DDBJ whole genome shotgun (WGS) entry which is preliminary data.</text>
</comment>
<dbReference type="GO" id="GO:0015112">
    <property type="term" value="F:nitrate transmembrane transporter activity"/>
    <property type="evidence" value="ECO:0007669"/>
    <property type="project" value="InterPro"/>
</dbReference>
<evidence type="ECO:0000313" key="11">
    <source>
        <dbReference type="EMBL" id="KAI3430842.1"/>
    </source>
</evidence>
<dbReference type="PANTHER" id="PTHR23515">
    <property type="entry name" value="HIGH-AFFINITY NITRATE TRANSPORTER 2.3"/>
    <property type="match status" value="1"/>
</dbReference>
<sequence length="578" mass="61927">MASSGSTTHVLCTALSALRLSSLLPWLAPPLLGLPTDPPPLTNARPCTMGADDSAHGASVASKTSPGSKAIAEAHEIGLDHDVPQFTVPVDSENKSKVLKIWSFQRPHHLSFHLSWMSFMIAFFATFAAPPMLPVIRDDLDLTKQDIGGAAIASVTGAVFSRILLGAVCDSYGPRYGHGVLQLLCASATFGMAAVSNSVGFIACRMIIGFSLATFVACQFWCSVMFTAKIVGTANAVAAGWGNMGAGLTHLIMPYILSGMEHIHPNFVAWRCAYMIPGSMQVIIGLAVLIFGQDLPDGNYGALRKIGKKDKAKTHMELLAAVKNYRTWLMVLSYGYCFGVELTVDNNIAPYLYDQFNLDLHLAGVLGAVFGLTNLFARALGGLLSDVLNKRFGMRGRIWCLWGVQSLGGVCSILMFYVDHSLGATMAVVVMWSLFVPMACGASYGIAPFITRRGLGVATGLIGAGGNAGSAVTQALFFTGANMTVAEGFLWMGVMILAVTATLGLLHFPMWGGMFTRGNPDITEEEYYSRDYTAAEREKGLHRAIMAWASESRSNRGFKEQLSKLSADLTTKANVANV</sequence>
<feature type="transmembrane region" description="Helical" evidence="9">
    <location>
        <begin position="147"/>
        <end position="168"/>
    </location>
</feature>
<gene>
    <name evidence="11" type="ORF">D9Q98_009253</name>
</gene>
<organism evidence="11 12">
    <name type="scientific">Chlorella vulgaris</name>
    <name type="common">Green alga</name>
    <dbReference type="NCBI Taxonomy" id="3077"/>
    <lineage>
        <taxon>Eukaryota</taxon>
        <taxon>Viridiplantae</taxon>
        <taxon>Chlorophyta</taxon>
        <taxon>core chlorophytes</taxon>
        <taxon>Trebouxiophyceae</taxon>
        <taxon>Chlorellales</taxon>
        <taxon>Chlorellaceae</taxon>
        <taxon>Chlorella clade</taxon>
        <taxon>Chlorella</taxon>
    </lineage>
</organism>
<feature type="signal peptide" evidence="10">
    <location>
        <begin position="1"/>
        <end position="33"/>
    </location>
</feature>
<keyword evidence="3" id="KW-0813">Transport</keyword>
<dbReference type="InterPro" id="IPR044772">
    <property type="entry name" value="NO3_transporter"/>
</dbReference>
<dbReference type="InterPro" id="IPR036259">
    <property type="entry name" value="MFS_trans_sf"/>
</dbReference>
<reference evidence="11" key="2">
    <citation type="submission" date="2020-11" db="EMBL/GenBank/DDBJ databases">
        <authorList>
            <person name="Cecchin M."/>
            <person name="Marcolungo L."/>
            <person name="Rossato M."/>
            <person name="Girolomoni L."/>
            <person name="Cosentino E."/>
            <person name="Cuine S."/>
            <person name="Li-Beisson Y."/>
            <person name="Delledonne M."/>
            <person name="Ballottari M."/>
        </authorList>
    </citation>
    <scope>NUCLEOTIDE SEQUENCE</scope>
    <source>
        <strain evidence="11">211/11P</strain>
        <tissue evidence="11">Whole cell</tissue>
    </source>
</reference>
<evidence type="ECO:0000256" key="6">
    <source>
        <dbReference type="ARBA" id="ARBA00023063"/>
    </source>
</evidence>
<feature type="transmembrane region" description="Helical" evidence="9">
    <location>
        <begin position="238"/>
        <end position="257"/>
    </location>
</feature>
<keyword evidence="4 9" id="KW-0812">Transmembrane</keyword>
<proteinExistence type="inferred from homology"/>
<dbReference type="InterPro" id="IPR011701">
    <property type="entry name" value="MFS"/>
</dbReference>
<reference evidence="11" key="1">
    <citation type="journal article" date="2019" name="Plant J.">
        <title>Chlorella vulgaris genome assembly and annotation reveals the molecular basis for metabolic acclimation to high light conditions.</title>
        <authorList>
            <person name="Cecchin M."/>
            <person name="Marcolungo L."/>
            <person name="Rossato M."/>
            <person name="Girolomoni L."/>
            <person name="Cosentino E."/>
            <person name="Cuine S."/>
            <person name="Li-Beisson Y."/>
            <person name="Delledonne M."/>
            <person name="Ballottari M."/>
        </authorList>
    </citation>
    <scope>NUCLEOTIDE SEQUENCE</scope>
    <source>
        <strain evidence="11">211/11P</strain>
    </source>
</reference>
<dbReference type="FunFam" id="1.20.1250.20:FF:000053">
    <property type="entry name" value="Nitrate transporter 2.1"/>
    <property type="match status" value="1"/>
</dbReference>
<evidence type="ECO:0000256" key="7">
    <source>
        <dbReference type="ARBA" id="ARBA00023136"/>
    </source>
</evidence>
<evidence type="ECO:0000256" key="5">
    <source>
        <dbReference type="ARBA" id="ARBA00022989"/>
    </source>
</evidence>
<evidence type="ECO:0000256" key="4">
    <source>
        <dbReference type="ARBA" id="ARBA00022692"/>
    </source>
</evidence>
<feature type="transmembrane region" description="Helical" evidence="9">
    <location>
        <begin position="424"/>
        <end position="447"/>
    </location>
</feature>
<dbReference type="Pfam" id="PF07690">
    <property type="entry name" value="MFS_1"/>
    <property type="match status" value="1"/>
</dbReference>
<evidence type="ECO:0008006" key="13">
    <source>
        <dbReference type="Google" id="ProtNLM"/>
    </source>
</evidence>
<dbReference type="CDD" id="cd17341">
    <property type="entry name" value="MFS_NRT2_like"/>
    <property type="match status" value="1"/>
</dbReference>
<dbReference type="Gene3D" id="1.20.1250.20">
    <property type="entry name" value="MFS general substrate transporter like domains"/>
    <property type="match status" value="2"/>
</dbReference>
<comment type="subcellular location">
    <subcellularLocation>
        <location evidence="1">Membrane</location>
        <topology evidence="1">Multi-pass membrane protein</topology>
    </subcellularLocation>
</comment>
<keyword evidence="6" id="KW-0534">Nitrate assimilation</keyword>
<feature type="transmembrane region" description="Helical" evidence="9">
    <location>
        <begin position="489"/>
        <end position="508"/>
    </location>
</feature>
<comment type="similarity">
    <text evidence="2">Belongs to the major facilitator superfamily. Nitrate/nitrite porter (TC 2.A.1.8) family.</text>
</comment>
<evidence type="ECO:0000256" key="1">
    <source>
        <dbReference type="ARBA" id="ARBA00004141"/>
    </source>
</evidence>
<evidence type="ECO:0000256" key="3">
    <source>
        <dbReference type="ARBA" id="ARBA00022448"/>
    </source>
</evidence>
<dbReference type="Proteomes" id="UP001055712">
    <property type="component" value="Unassembled WGS sequence"/>
</dbReference>
<keyword evidence="7 9" id="KW-0472">Membrane</keyword>
<feature type="transmembrane region" description="Helical" evidence="9">
    <location>
        <begin position="114"/>
        <end position="135"/>
    </location>
</feature>
<evidence type="ECO:0000256" key="10">
    <source>
        <dbReference type="SAM" id="SignalP"/>
    </source>
</evidence>
<dbReference type="AlphaFoldDB" id="A0A9D4YX29"/>
<protein>
    <recommendedName>
        <fullName evidence="13">Nitrate transporter</fullName>
    </recommendedName>
</protein>
<feature type="region of interest" description="Disordered" evidence="8">
    <location>
        <begin position="37"/>
        <end position="65"/>
    </location>
</feature>
<dbReference type="SUPFAM" id="SSF103473">
    <property type="entry name" value="MFS general substrate transporter"/>
    <property type="match status" value="1"/>
</dbReference>
<dbReference type="GO" id="GO:0016020">
    <property type="term" value="C:membrane"/>
    <property type="evidence" value="ECO:0007669"/>
    <property type="project" value="UniProtKB-SubCell"/>
</dbReference>
<feature type="transmembrane region" description="Helical" evidence="9">
    <location>
        <begin position="180"/>
        <end position="203"/>
    </location>
</feature>
<keyword evidence="12" id="KW-1185">Reference proteome</keyword>
<evidence type="ECO:0000313" key="12">
    <source>
        <dbReference type="Proteomes" id="UP001055712"/>
    </source>
</evidence>
<dbReference type="OrthoDB" id="434240at2759"/>
<name>A0A9D4YX29_CHLVU</name>
<keyword evidence="10" id="KW-0732">Signal</keyword>
<feature type="transmembrane region" description="Helical" evidence="9">
    <location>
        <begin position="210"/>
        <end position="232"/>
    </location>
</feature>
<dbReference type="EMBL" id="SIDB01000007">
    <property type="protein sequence ID" value="KAI3430842.1"/>
    <property type="molecule type" value="Genomic_DNA"/>
</dbReference>
<feature type="transmembrane region" description="Helical" evidence="9">
    <location>
        <begin position="454"/>
        <end position="477"/>
    </location>
</feature>
<evidence type="ECO:0000256" key="2">
    <source>
        <dbReference type="ARBA" id="ARBA00008432"/>
    </source>
</evidence>
<feature type="transmembrane region" description="Helical" evidence="9">
    <location>
        <begin position="398"/>
        <end position="418"/>
    </location>
</feature>
<feature type="transmembrane region" description="Helical" evidence="9">
    <location>
        <begin position="360"/>
        <end position="377"/>
    </location>
</feature>
<dbReference type="GO" id="GO:0042128">
    <property type="term" value="P:nitrate assimilation"/>
    <property type="evidence" value="ECO:0007669"/>
    <property type="project" value="UniProtKB-KW"/>
</dbReference>
<dbReference type="GO" id="GO:1990351">
    <property type="term" value="C:transporter complex"/>
    <property type="evidence" value="ECO:0007669"/>
    <property type="project" value="UniProtKB-ARBA"/>
</dbReference>
<evidence type="ECO:0000256" key="9">
    <source>
        <dbReference type="SAM" id="Phobius"/>
    </source>
</evidence>
<evidence type="ECO:0000256" key="8">
    <source>
        <dbReference type="SAM" id="MobiDB-lite"/>
    </source>
</evidence>
<feature type="chain" id="PRO_5039403440" description="Nitrate transporter" evidence="10">
    <location>
        <begin position="34"/>
        <end position="578"/>
    </location>
</feature>
<keyword evidence="5 9" id="KW-1133">Transmembrane helix</keyword>
<feature type="transmembrane region" description="Helical" evidence="9">
    <location>
        <begin position="269"/>
        <end position="291"/>
    </location>
</feature>